<dbReference type="GO" id="GO:0032153">
    <property type="term" value="C:cell division site"/>
    <property type="evidence" value="ECO:0007669"/>
    <property type="project" value="TreeGrafter"/>
</dbReference>
<dbReference type="PANTHER" id="PTHR28013">
    <property type="entry name" value="PROTEIN DCV1-RELATED"/>
    <property type="match status" value="1"/>
</dbReference>
<feature type="transmembrane region" description="Helical" evidence="6">
    <location>
        <begin position="186"/>
        <end position="206"/>
    </location>
</feature>
<sequence>MYKTLLILWGVCCICLVIQLLPVISVPITSPSTNIYLSSYRNFTFGVFGICDATKGICSEPRIGYPSVNSTFYLMANDNDFDNNGVRLPSSVTYTISKLLIVHVIAFCFSCILTLIVLVLIFLQWLDDDIPIMSRIKRGFHIKSVEDEHVTQSFLKPPSRSDSEPTENAHQESASSRKKNRDITPWLDLMQAAAILSFLCNLLGFLSDILLFIPNLSYLGWLQLVPIIALAILTTMSCFIKRSIKSRKYLQSEQLYENDEMRMRKKIVGQSHGNDSDDGFYVYTNGFYSTQNKNSNDIRFTDTNSHQFALHNNNSSSHVGWVHHSYPNDNDSADEEISLNSSHGSEENIPLSNLNIRRDS</sequence>
<evidence type="ECO:0000256" key="1">
    <source>
        <dbReference type="ARBA" id="ARBA00004141"/>
    </source>
</evidence>
<dbReference type="RefSeq" id="XP_001385053.2">
    <property type="nucleotide sequence ID" value="XM_001385016.1"/>
</dbReference>
<dbReference type="PANTHER" id="PTHR28013:SF3">
    <property type="entry name" value="PROTEIN DCV1-RELATED"/>
    <property type="match status" value="1"/>
</dbReference>
<dbReference type="STRING" id="322104.A3LUV8"/>
<feature type="transmembrane region" description="Helical" evidence="6">
    <location>
        <begin position="218"/>
        <end position="240"/>
    </location>
</feature>
<dbReference type="GO" id="GO:0035838">
    <property type="term" value="C:growing cell tip"/>
    <property type="evidence" value="ECO:0007669"/>
    <property type="project" value="TreeGrafter"/>
</dbReference>
<feature type="compositionally biased region" description="Basic and acidic residues" evidence="5">
    <location>
        <begin position="159"/>
        <end position="170"/>
    </location>
</feature>
<keyword evidence="3 6" id="KW-1133">Transmembrane helix</keyword>
<evidence type="ECO:0000256" key="6">
    <source>
        <dbReference type="SAM" id="Phobius"/>
    </source>
</evidence>
<dbReference type="OMA" id="HVVAFCF"/>
<evidence type="ECO:0000256" key="3">
    <source>
        <dbReference type="ARBA" id="ARBA00022989"/>
    </source>
</evidence>
<dbReference type="Pfam" id="PF06687">
    <property type="entry name" value="SUR7"/>
    <property type="match status" value="1"/>
</dbReference>
<dbReference type="InterPro" id="IPR051380">
    <property type="entry name" value="pH-response_reg_palI/RIM9"/>
</dbReference>
<comment type="subcellular location">
    <subcellularLocation>
        <location evidence="1">Membrane</location>
        <topology evidence="1">Multi-pass membrane protein</topology>
    </subcellularLocation>
</comment>
<dbReference type="Proteomes" id="UP000002258">
    <property type="component" value="Chromosome 5"/>
</dbReference>
<dbReference type="GeneID" id="4839692"/>
<dbReference type="InterPro" id="IPR009571">
    <property type="entry name" value="SUR7/Rim9-like_fungi"/>
</dbReference>
<evidence type="ECO:0000313" key="7">
    <source>
        <dbReference type="EMBL" id="ABN67024.2"/>
    </source>
</evidence>
<feature type="transmembrane region" description="Helical" evidence="6">
    <location>
        <begin position="100"/>
        <end position="126"/>
    </location>
</feature>
<dbReference type="GO" id="GO:0005886">
    <property type="term" value="C:plasma membrane"/>
    <property type="evidence" value="ECO:0007669"/>
    <property type="project" value="InterPro"/>
</dbReference>
<evidence type="ECO:0000256" key="5">
    <source>
        <dbReference type="SAM" id="MobiDB-lite"/>
    </source>
</evidence>
<evidence type="ECO:0000313" key="8">
    <source>
        <dbReference type="Proteomes" id="UP000002258"/>
    </source>
</evidence>
<proteinExistence type="predicted"/>
<feature type="region of interest" description="Disordered" evidence="5">
    <location>
        <begin position="154"/>
        <end position="179"/>
    </location>
</feature>
<dbReference type="InParanoid" id="A3LUV8"/>
<dbReference type="OrthoDB" id="2354757at2759"/>
<gene>
    <name evidence="7" type="primary">RIM9</name>
    <name evidence="7" type="ORF">PICST_46225</name>
</gene>
<protein>
    <submittedName>
        <fullName evidence="7">pH-response regulator protein palI/RIM9</fullName>
    </submittedName>
</protein>
<dbReference type="KEGG" id="pic:PICST_46225"/>
<keyword evidence="4 6" id="KW-0472">Membrane</keyword>
<evidence type="ECO:0000256" key="4">
    <source>
        <dbReference type="ARBA" id="ARBA00023136"/>
    </source>
</evidence>
<accession>A3LUV8</accession>
<dbReference type="AlphaFoldDB" id="A3LUV8"/>
<dbReference type="eggNOG" id="ENOG502S1J0">
    <property type="taxonomic scope" value="Eukaryota"/>
</dbReference>
<feature type="region of interest" description="Disordered" evidence="5">
    <location>
        <begin position="332"/>
        <end position="360"/>
    </location>
</feature>
<evidence type="ECO:0000256" key="2">
    <source>
        <dbReference type="ARBA" id="ARBA00022692"/>
    </source>
</evidence>
<dbReference type="EMBL" id="CP000499">
    <property type="protein sequence ID" value="ABN67024.2"/>
    <property type="molecule type" value="Genomic_DNA"/>
</dbReference>
<dbReference type="HOGENOM" id="CLU_828994_0_0_1"/>
<name>A3LUV8_PICST</name>
<feature type="compositionally biased region" description="Polar residues" evidence="5">
    <location>
        <begin position="350"/>
        <end position="360"/>
    </location>
</feature>
<keyword evidence="2 6" id="KW-0812">Transmembrane</keyword>
<dbReference type="FunCoup" id="A3LUV8">
    <property type="interactions" value="5"/>
</dbReference>
<keyword evidence="8" id="KW-1185">Reference proteome</keyword>
<organism evidence="7 8">
    <name type="scientific">Scheffersomyces stipitis (strain ATCC 58785 / CBS 6054 / NBRC 10063 / NRRL Y-11545)</name>
    <name type="common">Yeast</name>
    <name type="synonym">Pichia stipitis</name>
    <dbReference type="NCBI Taxonomy" id="322104"/>
    <lineage>
        <taxon>Eukaryota</taxon>
        <taxon>Fungi</taxon>
        <taxon>Dikarya</taxon>
        <taxon>Ascomycota</taxon>
        <taxon>Saccharomycotina</taxon>
        <taxon>Pichiomycetes</taxon>
        <taxon>Debaryomycetaceae</taxon>
        <taxon>Scheffersomyces</taxon>
    </lineage>
</organism>
<reference evidence="7 8" key="1">
    <citation type="journal article" date="2007" name="Nat. Biotechnol.">
        <title>Genome sequence of the lignocellulose-bioconverting and xylose-fermenting yeast Pichia stipitis.</title>
        <authorList>
            <person name="Jeffries T.W."/>
            <person name="Grigoriev I.V."/>
            <person name="Grimwood J."/>
            <person name="Laplaza J.M."/>
            <person name="Aerts A."/>
            <person name="Salamov A."/>
            <person name="Schmutz J."/>
            <person name="Lindquist E."/>
            <person name="Dehal P."/>
            <person name="Shapiro H."/>
            <person name="Jin Y.S."/>
            <person name="Passoth V."/>
            <person name="Richardson P.M."/>
        </authorList>
    </citation>
    <scope>NUCLEOTIDE SEQUENCE [LARGE SCALE GENOMIC DNA]</scope>
    <source>
        <strain evidence="8">ATCC 58785 / CBS 6054 / NBRC 10063 / NRRL Y-11545</strain>
    </source>
</reference>